<dbReference type="EMBL" id="SOYY01000004">
    <property type="protein sequence ID" value="KAA0721899.1"/>
    <property type="molecule type" value="Genomic_DNA"/>
</dbReference>
<dbReference type="PROSITE" id="PS50024">
    <property type="entry name" value="SEA"/>
    <property type="match status" value="2"/>
</dbReference>
<comment type="caution">
    <text evidence="2">The sequence shown here is derived from an EMBL/GenBank/DDBJ whole genome shotgun (WGS) entry which is preliminary data.</text>
</comment>
<dbReference type="SMART" id="SM00200">
    <property type="entry name" value="SEA"/>
    <property type="match status" value="2"/>
</dbReference>
<reference evidence="2 3" key="1">
    <citation type="journal article" date="2019" name="Mol. Ecol. Resour.">
        <title>Chromosome-level genome assembly of Triplophysa tibetana, a fish adapted to the harsh high-altitude environment of the Tibetan Plateau.</title>
        <authorList>
            <person name="Yang X."/>
            <person name="Liu H."/>
            <person name="Ma Z."/>
            <person name="Zou Y."/>
            <person name="Zou M."/>
            <person name="Mao Y."/>
            <person name="Li X."/>
            <person name="Wang H."/>
            <person name="Chen T."/>
            <person name="Wang W."/>
            <person name="Yang R."/>
        </authorList>
    </citation>
    <scope>NUCLEOTIDE SEQUENCE [LARGE SCALE GENOMIC DNA]</scope>
    <source>
        <strain evidence="2">TTIB1903HZAU</strain>
        <tissue evidence="2">Muscle</tissue>
    </source>
</reference>
<feature type="domain" description="SEA" evidence="1">
    <location>
        <begin position="205"/>
        <end position="313"/>
    </location>
</feature>
<gene>
    <name evidence="2" type="ORF">E1301_Tti017196</name>
</gene>
<accession>A0A5A9PLK8</accession>
<feature type="domain" description="SEA" evidence="1">
    <location>
        <begin position="87"/>
        <end position="197"/>
    </location>
</feature>
<proteinExistence type="predicted"/>
<dbReference type="Pfam" id="PF01390">
    <property type="entry name" value="SEA"/>
    <property type="match status" value="2"/>
</dbReference>
<protein>
    <recommendedName>
        <fullName evidence="1">SEA domain-containing protein</fullName>
    </recommendedName>
</protein>
<sequence length="460" mass="50441">MCLILKIESLYKKRFTNFRRYVIRRFSQGSIVTEGALEFNANNSNPNVSELAKVLVDAVKAGNLTIQIKNDSINVTTPASTVTPLFNTSQINVTFSLTDTFTAALTNLSSPEAIHLTNKITTQFVTVFMRRYANILRMVIRKFSPGSIVTDSALEFKDNDIVPKAQDVVNVIIDAAKAGSFNLSIDKKTVSASDSSGVPVTPLFNTSQINVTFSLTDSFTAALSNLSSPEAKNLTDKITTQFVTVFKRRYANILRMVVRKFSNGSIVTEGTLEFSDLETVPKVQDVVNVIVDAAKAGSFNLSIDARTVNATDSSGNSAEALFNISKIDVKFSIMDTFNDSLTNLSSSEAINRANNITTEFVKVFKRRYANILKMLIKKFRKGSIVTEGTLEFKDNDIVPKAQDVVNFIVKEVKAGSFSFPVDEKSITATDSSGNFVSKLTCFDSIIDDVQAGAIDRNSIE</sequence>
<evidence type="ECO:0000313" key="2">
    <source>
        <dbReference type="EMBL" id="KAA0721899.1"/>
    </source>
</evidence>
<evidence type="ECO:0000313" key="3">
    <source>
        <dbReference type="Proteomes" id="UP000324632"/>
    </source>
</evidence>
<evidence type="ECO:0000259" key="1">
    <source>
        <dbReference type="PROSITE" id="PS50024"/>
    </source>
</evidence>
<keyword evidence="3" id="KW-1185">Reference proteome</keyword>
<dbReference type="AlphaFoldDB" id="A0A5A9PLK8"/>
<dbReference type="InterPro" id="IPR000082">
    <property type="entry name" value="SEA_dom"/>
</dbReference>
<organism evidence="2 3">
    <name type="scientific">Triplophysa tibetana</name>
    <dbReference type="NCBI Taxonomy" id="1572043"/>
    <lineage>
        <taxon>Eukaryota</taxon>
        <taxon>Metazoa</taxon>
        <taxon>Chordata</taxon>
        <taxon>Craniata</taxon>
        <taxon>Vertebrata</taxon>
        <taxon>Euteleostomi</taxon>
        <taxon>Actinopterygii</taxon>
        <taxon>Neopterygii</taxon>
        <taxon>Teleostei</taxon>
        <taxon>Ostariophysi</taxon>
        <taxon>Cypriniformes</taxon>
        <taxon>Nemacheilidae</taxon>
        <taxon>Triplophysa</taxon>
    </lineage>
</organism>
<dbReference type="Proteomes" id="UP000324632">
    <property type="component" value="Chromosome 4"/>
</dbReference>
<name>A0A5A9PLK8_9TELE</name>